<dbReference type="SMART" id="SM00277">
    <property type="entry name" value="GRAN"/>
    <property type="match status" value="1"/>
</dbReference>
<dbReference type="PANTHER" id="PTHR12274">
    <property type="entry name" value="GRANULIN"/>
    <property type="match status" value="1"/>
</dbReference>
<comment type="caution">
    <text evidence="6">The sequence shown here is derived from an EMBL/GenBank/DDBJ whole genome shotgun (WGS) entry which is preliminary data.</text>
</comment>
<evidence type="ECO:0000259" key="5">
    <source>
        <dbReference type="SMART" id="SM00277"/>
    </source>
</evidence>
<sequence length="73" mass="8347">MQCLRISIVYFAEWSNLLYTTVFDGFYMCCPYEDAVCCLNRIHCCPKGFVCDIETGSCDPKIIGEMGQINMLE</sequence>
<dbReference type="InterPro" id="IPR000118">
    <property type="entry name" value="Granulin"/>
</dbReference>
<comment type="subcellular location">
    <subcellularLocation>
        <location evidence="1">Secreted</location>
    </subcellularLocation>
</comment>
<dbReference type="InterPro" id="IPR037277">
    <property type="entry name" value="Granulin_sf"/>
</dbReference>
<dbReference type="Proteomes" id="UP001497382">
    <property type="component" value="Unassembled WGS sequence"/>
</dbReference>
<evidence type="ECO:0000313" key="6">
    <source>
        <dbReference type="EMBL" id="CAL1290294.1"/>
    </source>
</evidence>
<dbReference type="AlphaFoldDB" id="A0AAV2B417"/>
<keyword evidence="4" id="KW-1015">Disulfide bond</keyword>
<protein>
    <recommendedName>
        <fullName evidence="5">Granulins domain-containing protein</fullName>
    </recommendedName>
</protein>
<dbReference type="Pfam" id="PF00396">
    <property type="entry name" value="Granulin"/>
    <property type="match status" value="1"/>
</dbReference>
<evidence type="ECO:0000256" key="3">
    <source>
        <dbReference type="ARBA" id="ARBA00022525"/>
    </source>
</evidence>
<dbReference type="EMBL" id="CAXIEN010000262">
    <property type="protein sequence ID" value="CAL1290294.1"/>
    <property type="molecule type" value="Genomic_DNA"/>
</dbReference>
<dbReference type="PANTHER" id="PTHR12274:SF3">
    <property type="entry name" value="PROGRANULIN"/>
    <property type="match status" value="1"/>
</dbReference>
<dbReference type="GO" id="GO:0005576">
    <property type="term" value="C:extracellular region"/>
    <property type="evidence" value="ECO:0007669"/>
    <property type="project" value="UniProtKB-SubCell"/>
</dbReference>
<dbReference type="InterPro" id="IPR039036">
    <property type="entry name" value="Granulin_fam"/>
</dbReference>
<evidence type="ECO:0000256" key="1">
    <source>
        <dbReference type="ARBA" id="ARBA00004613"/>
    </source>
</evidence>
<evidence type="ECO:0000313" key="7">
    <source>
        <dbReference type="Proteomes" id="UP001497382"/>
    </source>
</evidence>
<feature type="domain" description="Granulins" evidence="5">
    <location>
        <begin position="18"/>
        <end position="58"/>
    </location>
</feature>
<evidence type="ECO:0000256" key="2">
    <source>
        <dbReference type="ARBA" id="ARBA00010093"/>
    </source>
</evidence>
<dbReference type="Gene3D" id="2.10.25.160">
    <property type="entry name" value="Granulin"/>
    <property type="match status" value="1"/>
</dbReference>
<evidence type="ECO:0000256" key="4">
    <source>
        <dbReference type="ARBA" id="ARBA00023157"/>
    </source>
</evidence>
<accession>A0AAV2B417</accession>
<name>A0AAV2B417_9ARAC</name>
<keyword evidence="7" id="KW-1185">Reference proteome</keyword>
<proteinExistence type="inferred from homology"/>
<keyword evidence="3" id="KW-0964">Secreted</keyword>
<comment type="similarity">
    <text evidence="2">Belongs to the granulin family.</text>
</comment>
<organism evidence="6 7">
    <name type="scientific">Larinioides sclopetarius</name>
    <dbReference type="NCBI Taxonomy" id="280406"/>
    <lineage>
        <taxon>Eukaryota</taxon>
        <taxon>Metazoa</taxon>
        <taxon>Ecdysozoa</taxon>
        <taxon>Arthropoda</taxon>
        <taxon>Chelicerata</taxon>
        <taxon>Arachnida</taxon>
        <taxon>Araneae</taxon>
        <taxon>Araneomorphae</taxon>
        <taxon>Entelegynae</taxon>
        <taxon>Araneoidea</taxon>
        <taxon>Araneidae</taxon>
        <taxon>Larinioides</taxon>
    </lineage>
</organism>
<gene>
    <name evidence="6" type="ORF">LARSCL_LOCUS16398</name>
</gene>
<reference evidence="6 7" key="1">
    <citation type="submission" date="2024-04" db="EMBL/GenBank/DDBJ databases">
        <authorList>
            <person name="Rising A."/>
            <person name="Reimegard J."/>
            <person name="Sonavane S."/>
            <person name="Akerstrom W."/>
            <person name="Nylinder S."/>
            <person name="Hedman E."/>
            <person name="Kallberg Y."/>
        </authorList>
    </citation>
    <scope>NUCLEOTIDE SEQUENCE [LARGE SCALE GENOMIC DNA]</scope>
</reference>